<accession>A0A9Q9IP72</accession>
<dbReference type="GO" id="GO:0008483">
    <property type="term" value="F:transaminase activity"/>
    <property type="evidence" value="ECO:0007669"/>
    <property type="project" value="UniProtKB-KW"/>
</dbReference>
<dbReference type="Gene3D" id="3.40.50.1820">
    <property type="entry name" value="alpha/beta hydrolase"/>
    <property type="match status" value="1"/>
</dbReference>
<dbReference type="PANTHER" id="PTHR30244:SF34">
    <property type="entry name" value="DTDP-4-AMINO-4,6-DIDEOXYGALACTOSE TRANSAMINASE"/>
    <property type="match status" value="1"/>
</dbReference>
<dbReference type="InterPro" id="IPR029058">
    <property type="entry name" value="AB_hydrolase_fold"/>
</dbReference>
<keyword evidence="3" id="KW-0032">Aminotransferase</keyword>
<evidence type="ECO:0000313" key="4">
    <source>
        <dbReference type="Proteomes" id="UP001058003"/>
    </source>
</evidence>
<dbReference type="KEGG" id="daur:Daura_15890"/>
<evidence type="ECO:0000313" key="3">
    <source>
        <dbReference type="EMBL" id="UWZ57500.1"/>
    </source>
</evidence>
<dbReference type="GO" id="GO:0030170">
    <property type="term" value="F:pyridoxal phosphate binding"/>
    <property type="evidence" value="ECO:0007669"/>
    <property type="project" value="TreeGrafter"/>
</dbReference>
<evidence type="ECO:0000256" key="2">
    <source>
        <dbReference type="RuleBase" id="RU004508"/>
    </source>
</evidence>
<keyword evidence="3" id="KW-0808">Transferase</keyword>
<dbReference type="AlphaFoldDB" id="A0A9Q9IP72"/>
<dbReference type="EMBL" id="CP073767">
    <property type="protein sequence ID" value="UWZ57500.1"/>
    <property type="molecule type" value="Genomic_DNA"/>
</dbReference>
<dbReference type="InterPro" id="IPR015424">
    <property type="entry name" value="PyrdxlP-dep_Trfase"/>
</dbReference>
<protein>
    <submittedName>
        <fullName evidence="3">DegT/DnrJ/EryC1/StrS family aminotransferase</fullName>
    </submittedName>
</protein>
<organism evidence="3 4">
    <name type="scientific">Dactylosporangium aurantiacum</name>
    <dbReference type="NCBI Taxonomy" id="35754"/>
    <lineage>
        <taxon>Bacteria</taxon>
        <taxon>Bacillati</taxon>
        <taxon>Actinomycetota</taxon>
        <taxon>Actinomycetes</taxon>
        <taxon>Micromonosporales</taxon>
        <taxon>Micromonosporaceae</taxon>
        <taxon>Dactylosporangium</taxon>
    </lineage>
</organism>
<dbReference type="SUPFAM" id="SSF53383">
    <property type="entry name" value="PLP-dependent transferases"/>
    <property type="match status" value="1"/>
</dbReference>
<dbReference type="InterPro" id="IPR000653">
    <property type="entry name" value="DegT/StrS_aminotransferase"/>
</dbReference>
<name>A0A9Q9IP72_9ACTN</name>
<dbReference type="Gene3D" id="3.40.640.10">
    <property type="entry name" value="Type I PLP-dependent aspartate aminotransferase-like (Major domain)"/>
    <property type="match status" value="1"/>
</dbReference>
<gene>
    <name evidence="3" type="ORF">Daura_15890</name>
</gene>
<dbReference type="PANTHER" id="PTHR30244">
    <property type="entry name" value="TRANSAMINASE"/>
    <property type="match status" value="1"/>
</dbReference>
<reference evidence="3" key="1">
    <citation type="submission" date="2021-04" db="EMBL/GenBank/DDBJ databases">
        <title>Dactylosporangium aurantiacum NRRL B-8018 full assembly.</title>
        <authorList>
            <person name="Hartkoorn R.C."/>
            <person name="Beaudoing E."/>
            <person name="Hot D."/>
        </authorList>
    </citation>
    <scope>NUCLEOTIDE SEQUENCE</scope>
    <source>
        <strain evidence="3">NRRL B-8018</strain>
    </source>
</reference>
<dbReference type="CDD" id="cd00616">
    <property type="entry name" value="AHBA_syn"/>
    <property type="match status" value="1"/>
</dbReference>
<comment type="similarity">
    <text evidence="2">Belongs to the DegT/DnrJ/EryC1 family.</text>
</comment>
<dbReference type="RefSeq" id="WP_052386687.1">
    <property type="nucleotide sequence ID" value="NZ_CP073767.1"/>
</dbReference>
<dbReference type="InterPro" id="IPR015421">
    <property type="entry name" value="PyrdxlP-dep_Trfase_major"/>
</dbReference>
<sequence length="689" mass="72501">MQKTRLGLLIEERRKELSNARCPDPVAIRAAAQRLAAVRPGPLTVLTSGTTDREDGTVTQFTVAHPRRAGFRVTLLVPAGRGAGPHPTVLVSPGLNATLDRVTGVSPPDHPDRNVAQRLCRAGFATVTMDHGLGAEPSAEALGVGRFLALAGESLLGALVEDTLSVLHWARTLPQVDADRTGLFGHSLGAAVALHTALLAGEPLPLCTAGHLGTYPTLYGVLRTGPEGGYLPGILRHADLPDLYGALAPAPLQVQYGLRDTLLDLDDAAAAGQEIAAAYARAGHGDAAEIAALDLGHGTDADRAAAFFARHLAGASRDAEPVPAGRVVFDVPSRREILDRVDTALATGVLTLGPYGRELEELATPWTGHPAVAVSSGSSALEIALRIVGVEGRTVLVQSNTFFATAASAIRAGAKVDFVDTEPDGLGMDPGHLRTLLAGHDDVAAVVPVHIAGVVSPALREVLALCQDRGVDVVEDAAHALGSALDGQPAGSFGRFGAFSLYPTKVATSGEGGLVSCARADDRDAVLRYRDQGKASFTANVHDVLGSNWRMSEVHAAVGIAHLRRLPAMLEERRRQAARYDEELGELRHARVFRPPHPSLSNYYKYVVLLAGDVDREALRQRLRRQGVALAGGVYDLPVSAQPYFGGAGDAGLPNTVAFTTRHVCLPLFPGLTGRQQERVITAVRAELA</sequence>
<dbReference type="Proteomes" id="UP001058003">
    <property type="component" value="Chromosome"/>
</dbReference>
<keyword evidence="2" id="KW-0663">Pyridoxal phosphate</keyword>
<evidence type="ECO:0000256" key="1">
    <source>
        <dbReference type="ARBA" id="ARBA00001933"/>
    </source>
</evidence>
<dbReference type="Pfam" id="PF01041">
    <property type="entry name" value="DegT_DnrJ_EryC1"/>
    <property type="match status" value="1"/>
</dbReference>
<comment type="cofactor">
    <cofactor evidence="1">
        <name>pyridoxal 5'-phosphate</name>
        <dbReference type="ChEBI" id="CHEBI:597326"/>
    </cofactor>
</comment>
<dbReference type="GO" id="GO:0000271">
    <property type="term" value="P:polysaccharide biosynthetic process"/>
    <property type="evidence" value="ECO:0007669"/>
    <property type="project" value="TreeGrafter"/>
</dbReference>
<dbReference type="SUPFAM" id="SSF53474">
    <property type="entry name" value="alpha/beta-Hydrolases"/>
    <property type="match status" value="1"/>
</dbReference>
<dbReference type="OrthoDB" id="5342089at2"/>
<keyword evidence="4" id="KW-1185">Reference proteome</keyword>
<proteinExistence type="inferred from homology"/>